<dbReference type="AlphaFoldDB" id="A0A2S7T801"/>
<dbReference type="Proteomes" id="UP000239366">
    <property type="component" value="Unassembled WGS sequence"/>
</dbReference>
<proteinExistence type="predicted"/>
<dbReference type="EMBL" id="MQVX01000001">
    <property type="protein sequence ID" value="PQJ16050.1"/>
    <property type="molecule type" value="Genomic_DNA"/>
</dbReference>
<comment type="caution">
    <text evidence="1">The sequence shown here is derived from an EMBL/GenBank/DDBJ whole genome shotgun (WGS) entry which is preliminary data.</text>
</comment>
<gene>
    <name evidence="1" type="ORF">BST99_10230</name>
</gene>
<evidence type="ECO:0000313" key="2">
    <source>
        <dbReference type="Proteomes" id="UP000239366"/>
    </source>
</evidence>
<name>A0A2S7T801_9FLAO</name>
<organism evidence="1 2">
    <name type="scientific">Aureicoccus marinus</name>
    <dbReference type="NCBI Taxonomy" id="754435"/>
    <lineage>
        <taxon>Bacteria</taxon>
        <taxon>Pseudomonadati</taxon>
        <taxon>Bacteroidota</taxon>
        <taxon>Flavobacteriia</taxon>
        <taxon>Flavobacteriales</taxon>
        <taxon>Flavobacteriaceae</taxon>
        <taxon>Aureicoccus</taxon>
    </lineage>
</organism>
<evidence type="ECO:0000313" key="1">
    <source>
        <dbReference type="EMBL" id="PQJ16050.1"/>
    </source>
</evidence>
<dbReference type="RefSeq" id="WP_105001719.1">
    <property type="nucleotide sequence ID" value="NZ_MQVX01000001.1"/>
</dbReference>
<reference evidence="2" key="1">
    <citation type="submission" date="2016-11" db="EMBL/GenBank/DDBJ databases">
        <title>Trade-off between light-utilization and light-protection in marine flavobacteria.</title>
        <authorList>
            <person name="Kumagai Y."/>
            <person name="Yoshizawa S."/>
            <person name="Kogure K."/>
        </authorList>
    </citation>
    <scope>NUCLEOTIDE SEQUENCE [LARGE SCALE GENOMIC DNA]</scope>
    <source>
        <strain evidence="2">SG-18</strain>
    </source>
</reference>
<accession>A0A2S7T801</accession>
<protein>
    <submittedName>
        <fullName evidence="1">Uncharacterized protein</fullName>
    </submittedName>
</protein>
<keyword evidence="2" id="KW-1185">Reference proteome</keyword>
<sequence length="113" mass="13050">MRKKKSLLLRFRQLSPHLRKVFESDFKEGFPSHLIKRISLGPNKKGLAVDFCQGDRNYLVLVEEQYTTHSLSGVQEDTAALQWMLEETEDGEVLDSLLEISRKKSVKLLEEDS</sequence>